<dbReference type="PANTHER" id="PTHR34185:SF1">
    <property type="entry name" value="DIADENYLATE CYCLASE"/>
    <property type="match status" value="1"/>
</dbReference>
<evidence type="ECO:0000256" key="6">
    <source>
        <dbReference type="SAM" id="Phobius"/>
    </source>
</evidence>
<dbReference type="PROSITE" id="PS51794">
    <property type="entry name" value="DAC"/>
    <property type="match status" value="1"/>
</dbReference>
<dbReference type="InterPro" id="IPR003390">
    <property type="entry name" value="DNA_integrity_scan_DisA_N"/>
</dbReference>
<dbReference type="PANTHER" id="PTHR34185">
    <property type="entry name" value="DIADENYLATE CYCLASE"/>
    <property type="match status" value="1"/>
</dbReference>
<keyword evidence="5" id="KW-0067">ATP-binding</keyword>
<evidence type="ECO:0000256" key="2">
    <source>
        <dbReference type="ARBA" id="ARBA00022679"/>
    </source>
</evidence>
<evidence type="ECO:0000259" key="7">
    <source>
        <dbReference type="PROSITE" id="PS51794"/>
    </source>
</evidence>
<keyword evidence="6" id="KW-0812">Transmembrane</keyword>
<evidence type="ECO:0000313" key="8">
    <source>
        <dbReference type="EMBL" id="UWD34599.1"/>
    </source>
</evidence>
<comment type="catalytic activity">
    <reaction evidence="1">
        <text>2 ATP = 3',3'-c-di-AMP + 2 diphosphate</text>
        <dbReference type="Rhea" id="RHEA:35655"/>
        <dbReference type="ChEBI" id="CHEBI:30616"/>
        <dbReference type="ChEBI" id="CHEBI:33019"/>
        <dbReference type="ChEBI" id="CHEBI:71500"/>
        <dbReference type="EC" id="2.7.7.85"/>
    </reaction>
</comment>
<dbReference type="PIRSF" id="PIRSF004793">
    <property type="entry name" value="UCP004793"/>
    <property type="match status" value="1"/>
</dbReference>
<dbReference type="Gene3D" id="3.40.1700.10">
    <property type="entry name" value="DNA integrity scanning protein, DisA, N-terminal domain"/>
    <property type="match status" value="1"/>
</dbReference>
<dbReference type="Proteomes" id="UP001058364">
    <property type="component" value="Chromosome"/>
</dbReference>
<organism evidence="8 9">
    <name type="scientific">Mesomycoplasma molare</name>
    <dbReference type="NCBI Taxonomy" id="171288"/>
    <lineage>
        <taxon>Bacteria</taxon>
        <taxon>Bacillati</taxon>
        <taxon>Mycoplasmatota</taxon>
        <taxon>Mycoplasmoidales</taxon>
        <taxon>Metamycoplasmataceae</taxon>
        <taxon>Mesomycoplasma</taxon>
    </lineage>
</organism>
<sequence>MNNMFILIILIFILILILTILIGTKEIINLIREFKIKKSKFRELADSNKNRVIIELKNAVDELSKTKTGAIITIENHDNIENLRTDGIKIDSNISSSLILSIFNKHSPLHDGAVIIRGNKIIYASTYYKITSKSINNKFGSRHRAAMGISEQSDSTTIVVSEETGGIIIAKNGKFEYVLIDDFRKVLETKLKN</sequence>
<protein>
    <submittedName>
        <fullName evidence="8">Diadenylate cyclase</fullName>
    </submittedName>
</protein>
<name>A0ABY5TZY7_9BACT</name>
<evidence type="ECO:0000256" key="4">
    <source>
        <dbReference type="ARBA" id="ARBA00022741"/>
    </source>
</evidence>
<dbReference type="SUPFAM" id="SSF143597">
    <property type="entry name" value="YojJ-like"/>
    <property type="match status" value="1"/>
</dbReference>
<keyword evidence="2" id="KW-0808">Transferase</keyword>
<keyword evidence="6" id="KW-1133">Transmembrane helix</keyword>
<proteinExistence type="predicted"/>
<evidence type="ECO:0000313" key="9">
    <source>
        <dbReference type="Proteomes" id="UP001058364"/>
    </source>
</evidence>
<accession>A0ABY5TZY7</accession>
<feature type="domain" description="DAC" evidence="7">
    <location>
        <begin position="33"/>
        <end position="182"/>
    </location>
</feature>
<keyword evidence="4" id="KW-0547">Nucleotide-binding</keyword>
<evidence type="ECO:0000256" key="3">
    <source>
        <dbReference type="ARBA" id="ARBA00022695"/>
    </source>
</evidence>
<reference evidence="8" key="1">
    <citation type="submission" date="2022-08" db="EMBL/GenBank/DDBJ databases">
        <title>Complete genome sequence of Mycoplasma molare type strain H 542.</title>
        <authorList>
            <person name="Spergser J."/>
        </authorList>
    </citation>
    <scope>NUCLEOTIDE SEQUENCE</scope>
    <source>
        <strain evidence="8">H 542</strain>
    </source>
</reference>
<dbReference type="InterPro" id="IPR036888">
    <property type="entry name" value="DNA_integrity_DisA_N_sf"/>
</dbReference>
<evidence type="ECO:0000256" key="1">
    <source>
        <dbReference type="ARBA" id="ARBA00000877"/>
    </source>
</evidence>
<feature type="transmembrane region" description="Helical" evidence="6">
    <location>
        <begin position="6"/>
        <end position="28"/>
    </location>
</feature>
<keyword evidence="6" id="KW-0472">Membrane</keyword>
<evidence type="ECO:0000256" key="5">
    <source>
        <dbReference type="ARBA" id="ARBA00022840"/>
    </source>
</evidence>
<keyword evidence="3" id="KW-0548">Nucleotidyltransferase</keyword>
<keyword evidence="9" id="KW-1185">Reference proteome</keyword>
<dbReference type="Pfam" id="PF02457">
    <property type="entry name" value="DAC"/>
    <property type="match status" value="1"/>
</dbReference>
<dbReference type="EMBL" id="CP103423">
    <property type="protein sequence ID" value="UWD34599.1"/>
    <property type="molecule type" value="Genomic_DNA"/>
</dbReference>
<dbReference type="InterPro" id="IPR014046">
    <property type="entry name" value="C-di-AMP_synthase"/>
</dbReference>
<dbReference type="InterPro" id="IPR050338">
    <property type="entry name" value="DisA"/>
</dbReference>
<gene>
    <name evidence="8" type="ORF">NX772_01145</name>
</gene>